<dbReference type="SUPFAM" id="SSF52047">
    <property type="entry name" value="RNI-like"/>
    <property type="match status" value="1"/>
</dbReference>
<protein>
    <recommendedName>
        <fullName evidence="3">F-box domain-containing protein</fullName>
    </recommendedName>
</protein>
<evidence type="ECO:0000313" key="1">
    <source>
        <dbReference type="EMBL" id="KDO24991.1"/>
    </source>
</evidence>
<evidence type="ECO:0008006" key="3">
    <source>
        <dbReference type="Google" id="ProtNLM"/>
    </source>
</evidence>
<proteinExistence type="predicted"/>
<gene>
    <name evidence="1" type="ORF">SPRG_09721</name>
</gene>
<reference evidence="1 2" key="1">
    <citation type="journal article" date="2013" name="PLoS Genet.">
        <title>Distinctive expansion of potential virulence genes in the genome of the oomycete fish pathogen Saprolegnia parasitica.</title>
        <authorList>
            <person name="Jiang R.H."/>
            <person name="de Bruijn I."/>
            <person name="Haas B.J."/>
            <person name="Belmonte R."/>
            <person name="Lobach L."/>
            <person name="Christie J."/>
            <person name="van den Ackerveken G."/>
            <person name="Bottin A."/>
            <person name="Bulone V."/>
            <person name="Diaz-Moreno S.M."/>
            <person name="Dumas B."/>
            <person name="Fan L."/>
            <person name="Gaulin E."/>
            <person name="Govers F."/>
            <person name="Grenville-Briggs L.J."/>
            <person name="Horner N.R."/>
            <person name="Levin J.Z."/>
            <person name="Mammella M."/>
            <person name="Meijer H.J."/>
            <person name="Morris P."/>
            <person name="Nusbaum C."/>
            <person name="Oome S."/>
            <person name="Phillips A.J."/>
            <person name="van Rooyen D."/>
            <person name="Rzeszutek E."/>
            <person name="Saraiva M."/>
            <person name="Secombes C.J."/>
            <person name="Seidl M.F."/>
            <person name="Snel B."/>
            <person name="Stassen J.H."/>
            <person name="Sykes S."/>
            <person name="Tripathy S."/>
            <person name="van den Berg H."/>
            <person name="Vega-Arreguin J.C."/>
            <person name="Wawra S."/>
            <person name="Young S.K."/>
            <person name="Zeng Q."/>
            <person name="Dieguez-Uribeondo J."/>
            <person name="Russ C."/>
            <person name="Tyler B.M."/>
            <person name="van West P."/>
        </authorList>
    </citation>
    <scope>NUCLEOTIDE SEQUENCE [LARGE SCALE GENOMIC DNA]</scope>
    <source>
        <strain evidence="1 2">CBS 223.65</strain>
    </source>
</reference>
<dbReference type="AlphaFoldDB" id="A0A067CEK7"/>
<dbReference type="RefSeq" id="XP_012204260.1">
    <property type="nucleotide sequence ID" value="XM_012348870.1"/>
</dbReference>
<organism evidence="1 2">
    <name type="scientific">Saprolegnia parasitica (strain CBS 223.65)</name>
    <dbReference type="NCBI Taxonomy" id="695850"/>
    <lineage>
        <taxon>Eukaryota</taxon>
        <taxon>Sar</taxon>
        <taxon>Stramenopiles</taxon>
        <taxon>Oomycota</taxon>
        <taxon>Saprolegniomycetes</taxon>
        <taxon>Saprolegniales</taxon>
        <taxon>Saprolegniaceae</taxon>
        <taxon>Saprolegnia</taxon>
    </lineage>
</organism>
<dbReference type="InterPro" id="IPR032675">
    <property type="entry name" value="LRR_dom_sf"/>
</dbReference>
<dbReference type="KEGG" id="spar:SPRG_09721"/>
<accession>A0A067CEK7</accession>
<dbReference type="Gene3D" id="3.80.10.10">
    <property type="entry name" value="Ribonuclease Inhibitor"/>
    <property type="match status" value="1"/>
</dbReference>
<name>A0A067CEK7_SAPPC</name>
<dbReference type="OrthoDB" id="10340839at2759"/>
<evidence type="ECO:0000313" key="2">
    <source>
        <dbReference type="Proteomes" id="UP000030745"/>
    </source>
</evidence>
<dbReference type="Proteomes" id="UP000030745">
    <property type="component" value="Unassembled WGS sequence"/>
</dbReference>
<dbReference type="OMA" id="YVPLMAN"/>
<dbReference type="GeneID" id="24131872"/>
<dbReference type="EMBL" id="KK583236">
    <property type="protein sequence ID" value="KDO24991.1"/>
    <property type="molecule type" value="Genomic_DNA"/>
</dbReference>
<keyword evidence="2" id="KW-1185">Reference proteome</keyword>
<sequence length="497" mass="53833">MDGPPPPKRAKPTTDAGCLLTGALARHVMCYLRDATDVKRFLQVLPRLRDDAPLQSLLALLQRVHDPSVVWPIASLSDLYAPSASSASSSSPAGLDRLVQVALPVLRQLHVNAFIATPPIARYVPLMANTTVSALVGDLREIEATYGLWAPQITSLSVTDPQCETWPHLRRVLALCPRLQSLTYFVWRGSETSRHVTMDISWLAEYMMTQSSLENVHLTGLPLTTEAATLNVHEMPPLLRALGAASRPLFPPQLTCLHLTAVDYHAANDITAVALKLQTSHVRTLDIRTVALCNLTRAVTALGRAPALQSLTLLHGVLDDFAPLTSLRRLHLSSMRLSRRAIMAIASLMVTSQCLVSVTLDNCYHDPHDDATSPFLALTTALPAFFGRAGQALAMSVQDVAVAAGFTTAMYKISTPKSATLELHASALPMAALRALVSAIGCGTTLRLVVRTLASAEALMAHATRRQLHAAKKPMYEWHFGRSVPDIKYQVACSHGG</sequence>
<dbReference type="VEuPathDB" id="FungiDB:SPRG_09721"/>